<dbReference type="PROSITE" id="PS50984">
    <property type="entry name" value="TRUD"/>
    <property type="match status" value="1"/>
</dbReference>
<reference evidence="5" key="1">
    <citation type="submission" date="2023-03" db="EMBL/GenBank/DDBJ databases">
        <authorList>
            <person name="Steffen K."/>
            <person name="Cardenas P."/>
        </authorList>
    </citation>
    <scope>NUCLEOTIDE SEQUENCE</scope>
</reference>
<proteinExistence type="inferred from homology"/>
<dbReference type="InterPro" id="IPR001656">
    <property type="entry name" value="PsdUridine_synth_TruD"/>
</dbReference>
<dbReference type="Pfam" id="PF01142">
    <property type="entry name" value="TruD"/>
    <property type="match status" value="2"/>
</dbReference>
<comment type="caution">
    <text evidence="5">The sequence shown here is derived from an EMBL/GenBank/DDBJ whole genome shotgun (WGS) entry which is preliminary data.</text>
</comment>
<dbReference type="Proteomes" id="UP001174909">
    <property type="component" value="Unassembled WGS sequence"/>
</dbReference>
<dbReference type="InterPro" id="IPR042214">
    <property type="entry name" value="TruD_catalytic"/>
</dbReference>
<dbReference type="SUPFAM" id="SSF55120">
    <property type="entry name" value="Pseudouridine synthase"/>
    <property type="match status" value="1"/>
</dbReference>
<dbReference type="EMBL" id="CASHTH010001812">
    <property type="protein sequence ID" value="CAI8020257.1"/>
    <property type="molecule type" value="Genomic_DNA"/>
</dbReference>
<organism evidence="5 6">
    <name type="scientific">Geodia barretti</name>
    <name type="common">Barrett's horny sponge</name>
    <dbReference type="NCBI Taxonomy" id="519541"/>
    <lineage>
        <taxon>Eukaryota</taxon>
        <taxon>Metazoa</taxon>
        <taxon>Porifera</taxon>
        <taxon>Demospongiae</taxon>
        <taxon>Heteroscleromorpha</taxon>
        <taxon>Tetractinellida</taxon>
        <taxon>Astrophorina</taxon>
        <taxon>Geodiidae</taxon>
        <taxon>Geodia</taxon>
    </lineage>
</organism>
<keyword evidence="3" id="KW-0413">Isomerase</keyword>
<dbReference type="GO" id="GO:0003723">
    <property type="term" value="F:RNA binding"/>
    <property type="evidence" value="ECO:0007669"/>
    <property type="project" value="InterPro"/>
</dbReference>
<dbReference type="InterPro" id="IPR011760">
    <property type="entry name" value="PsdUridine_synth_TruD_insert"/>
</dbReference>
<protein>
    <submittedName>
        <fullName evidence="5">tRNA pseudouridine synthase D</fullName>
    </submittedName>
</protein>
<dbReference type="AlphaFoldDB" id="A0AA35S027"/>
<evidence type="ECO:0000259" key="4">
    <source>
        <dbReference type="PROSITE" id="PS50984"/>
    </source>
</evidence>
<keyword evidence="2" id="KW-0819">tRNA processing</keyword>
<evidence type="ECO:0000256" key="2">
    <source>
        <dbReference type="ARBA" id="ARBA00022694"/>
    </source>
</evidence>
<dbReference type="GO" id="GO:0001522">
    <property type="term" value="P:pseudouridine synthesis"/>
    <property type="evidence" value="ECO:0007669"/>
    <property type="project" value="InterPro"/>
</dbReference>
<keyword evidence="6" id="KW-1185">Reference proteome</keyword>
<evidence type="ECO:0000256" key="1">
    <source>
        <dbReference type="ARBA" id="ARBA00007953"/>
    </source>
</evidence>
<dbReference type="InterPro" id="IPR020103">
    <property type="entry name" value="PsdUridine_synth_cat_dom_sf"/>
</dbReference>
<dbReference type="GO" id="GO:0008033">
    <property type="term" value="P:tRNA processing"/>
    <property type="evidence" value="ECO:0007669"/>
    <property type="project" value="UniProtKB-KW"/>
</dbReference>
<dbReference type="Gene3D" id="3.30.2350.20">
    <property type="entry name" value="TruD, catalytic domain"/>
    <property type="match status" value="1"/>
</dbReference>
<dbReference type="GO" id="GO:0005829">
    <property type="term" value="C:cytosol"/>
    <property type="evidence" value="ECO:0007669"/>
    <property type="project" value="TreeGrafter"/>
</dbReference>
<evidence type="ECO:0000256" key="3">
    <source>
        <dbReference type="ARBA" id="ARBA00023235"/>
    </source>
</evidence>
<accession>A0AA35S027</accession>
<feature type="domain" description="TRUD" evidence="4">
    <location>
        <begin position="8"/>
        <end position="161"/>
    </location>
</feature>
<dbReference type="PANTHER" id="PTHR47811">
    <property type="entry name" value="TRNA PSEUDOURIDINE SYNTHASE D"/>
    <property type="match status" value="1"/>
</dbReference>
<sequence length="206" mass="22832">MERMVTEGVPNRFGVQRFGNKNNSHLIGKALVKAEWETVVRYMLTDDRLRKLYLSAYQAHLFNSVLEKRMPHLSKLLEGDIAVKHSNGAPFLVGDPAVEQPRADVFEISPSGPIFGYKMRMPIGDVLVLETSILADEGVRLEKFRKVVGIRLPGTRRPLRMPIQLHEVSAVDSGAGIRLSFTLPAGGYATVVVEELLATIQPSKGI</sequence>
<evidence type="ECO:0000313" key="5">
    <source>
        <dbReference type="EMBL" id="CAI8020257.1"/>
    </source>
</evidence>
<evidence type="ECO:0000313" key="6">
    <source>
        <dbReference type="Proteomes" id="UP001174909"/>
    </source>
</evidence>
<comment type="similarity">
    <text evidence="1">Belongs to the pseudouridine synthase TruD family.</text>
</comment>
<dbReference type="CDD" id="cd01291">
    <property type="entry name" value="PseudoU_synth"/>
    <property type="match status" value="1"/>
</dbReference>
<dbReference type="InterPro" id="IPR050170">
    <property type="entry name" value="TruD_pseudoU_synthase"/>
</dbReference>
<name>A0AA35S027_GEOBA</name>
<gene>
    <name evidence="5" type="ORF">GBAR_LOCUS12120</name>
</gene>
<dbReference type="GO" id="GO:0009982">
    <property type="term" value="F:pseudouridine synthase activity"/>
    <property type="evidence" value="ECO:0007669"/>
    <property type="project" value="InterPro"/>
</dbReference>
<dbReference type="PANTHER" id="PTHR47811:SF1">
    <property type="entry name" value="TRNA PSEUDOURIDINE SYNTHASE D"/>
    <property type="match status" value="1"/>
</dbReference>